<dbReference type="AlphaFoldDB" id="C5BT91"/>
<dbReference type="EMBL" id="CP001614">
    <property type="protein sequence ID" value="ACR12396.1"/>
    <property type="molecule type" value="Genomic_DNA"/>
</dbReference>
<accession>C5BT91</accession>
<dbReference type="HOGENOM" id="CLU_094545_2_0_6"/>
<dbReference type="GO" id="GO:0030151">
    <property type="term" value="F:molybdenum ion binding"/>
    <property type="evidence" value="ECO:0007669"/>
    <property type="project" value="InterPro"/>
</dbReference>
<dbReference type="STRING" id="377629.TERTU_1517"/>
<dbReference type="OrthoDB" id="192277at2"/>
<dbReference type="KEGG" id="ttu:TERTU_1517"/>
<protein>
    <submittedName>
        <fullName evidence="1">Nitrogen fixation protein, NifQ</fullName>
    </submittedName>
</protein>
<dbReference type="Proteomes" id="UP000009080">
    <property type="component" value="Chromosome"/>
</dbReference>
<evidence type="ECO:0000313" key="1">
    <source>
        <dbReference type="EMBL" id="ACR12396.1"/>
    </source>
</evidence>
<keyword evidence="2" id="KW-1185">Reference proteome</keyword>
<reference evidence="1 2" key="1">
    <citation type="journal article" date="2009" name="PLoS ONE">
        <title>The complete genome of Teredinibacter turnerae T7901: an intracellular endosymbiont of marine wood-boring bivalves (shipworms).</title>
        <authorList>
            <person name="Yang J.C."/>
            <person name="Madupu R."/>
            <person name="Durkin A.S."/>
            <person name="Ekborg N.A."/>
            <person name="Pedamallu C.S."/>
            <person name="Hostetler J.B."/>
            <person name="Radune D."/>
            <person name="Toms B.S."/>
            <person name="Henrissat B."/>
            <person name="Coutinho P.M."/>
            <person name="Schwarz S."/>
            <person name="Field L."/>
            <person name="Trindade-Silva A.E."/>
            <person name="Soares C.A.G."/>
            <person name="Elshahawi S."/>
            <person name="Hanora A."/>
            <person name="Schmidt E.W."/>
            <person name="Haygood M.G."/>
            <person name="Posfai J."/>
            <person name="Benner J."/>
            <person name="Madinger C."/>
            <person name="Nove J."/>
            <person name="Anton B."/>
            <person name="Chaudhary K."/>
            <person name="Foster J."/>
            <person name="Holman A."/>
            <person name="Kumar S."/>
            <person name="Lessard P.A."/>
            <person name="Luyten Y.A."/>
            <person name="Slatko B."/>
            <person name="Wood N."/>
            <person name="Wu B."/>
            <person name="Teplitski M."/>
            <person name="Mougous J.D."/>
            <person name="Ward N."/>
            <person name="Eisen J.A."/>
            <person name="Badger J.H."/>
            <person name="Distel D.L."/>
        </authorList>
    </citation>
    <scope>NUCLEOTIDE SEQUENCE [LARGE SCALE GENOMIC DNA]</scope>
    <source>
        <strain evidence="2">ATCC 39867 / T7901</strain>
    </source>
</reference>
<dbReference type="InterPro" id="IPR006975">
    <property type="entry name" value="NifQ"/>
</dbReference>
<name>C5BT91_TERTT</name>
<dbReference type="eggNOG" id="ENOG50327FW">
    <property type="taxonomic scope" value="Bacteria"/>
</dbReference>
<dbReference type="RefSeq" id="WP_015818508.1">
    <property type="nucleotide sequence ID" value="NC_012997.1"/>
</dbReference>
<organism evidence="1 2">
    <name type="scientific">Teredinibacter turnerae (strain ATCC 39867 / T7901)</name>
    <dbReference type="NCBI Taxonomy" id="377629"/>
    <lineage>
        <taxon>Bacteria</taxon>
        <taxon>Pseudomonadati</taxon>
        <taxon>Pseudomonadota</taxon>
        <taxon>Gammaproteobacteria</taxon>
        <taxon>Cellvibrionales</taxon>
        <taxon>Cellvibrionaceae</taxon>
        <taxon>Teredinibacter</taxon>
    </lineage>
</organism>
<sequence length="196" mass="22026">MNAPETSLSSAGFFSSKLEGPLPNQGFLATILIAQRTGQGCLPYTLGLRDEDYQTMLETYFSAIRGMIDSPGNFREQHAIRQELLELRSQEFGELTELLVQNSQGVHASEAWLAQIIAAGCMGGDHLWRDLGLVNRESLRAMFVENFPDLAEKNNANMRWKKFLYRQLCETGGHFVCRSPSCETCPTYDECFGEEV</sequence>
<dbReference type="GO" id="GO:0009399">
    <property type="term" value="P:nitrogen fixation"/>
    <property type="evidence" value="ECO:0007669"/>
    <property type="project" value="InterPro"/>
</dbReference>
<dbReference type="Pfam" id="PF04891">
    <property type="entry name" value="NifQ"/>
    <property type="match status" value="1"/>
</dbReference>
<gene>
    <name evidence="1" type="primary">nifQ</name>
    <name evidence="1" type="ordered locus">TERTU_1517</name>
</gene>
<evidence type="ECO:0000313" key="2">
    <source>
        <dbReference type="Proteomes" id="UP000009080"/>
    </source>
</evidence>
<proteinExistence type="predicted"/>